<dbReference type="RefSeq" id="WP_277859692.1">
    <property type="nucleotide sequence ID" value="NZ_JARRAG010000001.1"/>
</dbReference>
<proteinExistence type="predicted"/>
<keyword evidence="4" id="KW-1185">Reference proteome</keyword>
<feature type="compositionally biased region" description="Pro residues" evidence="2">
    <location>
        <begin position="67"/>
        <end position="81"/>
    </location>
</feature>
<reference evidence="3 4" key="1">
    <citation type="submission" date="2023-03" db="EMBL/GenBank/DDBJ databases">
        <title>Paludisphaera mucosa sp. nov. a novel planctomycete from northern fen.</title>
        <authorList>
            <person name="Ivanova A."/>
        </authorList>
    </citation>
    <scope>NUCLEOTIDE SEQUENCE [LARGE SCALE GENOMIC DNA]</scope>
    <source>
        <strain evidence="3 4">Pla2</strain>
    </source>
</reference>
<evidence type="ECO:0000313" key="3">
    <source>
        <dbReference type="EMBL" id="MDG3003339.1"/>
    </source>
</evidence>
<evidence type="ECO:0008006" key="5">
    <source>
        <dbReference type="Google" id="ProtNLM"/>
    </source>
</evidence>
<feature type="compositionally biased region" description="Low complexity" evidence="2">
    <location>
        <begin position="134"/>
        <end position="148"/>
    </location>
</feature>
<name>A0ABT6F706_9BACT</name>
<evidence type="ECO:0000256" key="2">
    <source>
        <dbReference type="SAM" id="MobiDB-lite"/>
    </source>
</evidence>
<protein>
    <recommendedName>
        <fullName evidence="5">Filamentous hemagglutinin</fullName>
    </recommendedName>
</protein>
<accession>A0ABT6F706</accession>
<evidence type="ECO:0000313" key="4">
    <source>
        <dbReference type="Proteomes" id="UP001216907"/>
    </source>
</evidence>
<gene>
    <name evidence="3" type="ORF">PZE19_06145</name>
</gene>
<feature type="region of interest" description="Disordered" evidence="2">
    <location>
        <begin position="28"/>
        <end position="157"/>
    </location>
</feature>
<keyword evidence="1" id="KW-0175">Coiled coil</keyword>
<feature type="compositionally biased region" description="Low complexity" evidence="2">
    <location>
        <begin position="97"/>
        <end position="118"/>
    </location>
</feature>
<feature type="coiled-coil region" evidence="1">
    <location>
        <begin position="157"/>
        <end position="191"/>
    </location>
</feature>
<dbReference type="Proteomes" id="UP001216907">
    <property type="component" value="Unassembled WGS sequence"/>
</dbReference>
<comment type="caution">
    <text evidence="3">The sequence shown here is derived from an EMBL/GenBank/DDBJ whole genome shotgun (WGS) entry which is preliminary data.</text>
</comment>
<dbReference type="EMBL" id="JARRAG010000001">
    <property type="protein sequence ID" value="MDG3003339.1"/>
    <property type="molecule type" value="Genomic_DNA"/>
</dbReference>
<feature type="region of interest" description="Disordered" evidence="2">
    <location>
        <begin position="203"/>
        <end position="223"/>
    </location>
</feature>
<evidence type="ECO:0000256" key="1">
    <source>
        <dbReference type="SAM" id="Coils"/>
    </source>
</evidence>
<organism evidence="3 4">
    <name type="scientific">Paludisphaera mucosa</name>
    <dbReference type="NCBI Taxonomy" id="3030827"/>
    <lineage>
        <taxon>Bacteria</taxon>
        <taxon>Pseudomonadati</taxon>
        <taxon>Planctomycetota</taxon>
        <taxon>Planctomycetia</taxon>
        <taxon>Isosphaerales</taxon>
        <taxon>Isosphaeraceae</taxon>
        <taxon>Paludisphaera</taxon>
    </lineage>
</organism>
<sequence>MITPTGIARGLGVLGVIGFMALATTSSSIATPGLRQEPGATPAPAHDEPAKIPAPTSPSPADAAPVPLEPEPIKELPPAPDEPALEPVVPQASSEVAPSTPKPTAAPALIVAPAEEPANPLPPARQLEPKPIVAPAAPSEPAAAAPAPIDDPDARARSFVERNRKEAEGQLKALREESAQLRSRLARVEAGIRRWEALSEALDRSQEKAVVRPQDGLEPAARPRVRGDIQYMIPGRTSGVVIQSQPVTRADFVPAPLPR</sequence>